<dbReference type="EMBL" id="LAZR01019412">
    <property type="protein sequence ID" value="KKL92633.1"/>
    <property type="molecule type" value="Genomic_DNA"/>
</dbReference>
<reference evidence="1" key="1">
    <citation type="journal article" date="2015" name="Nature">
        <title>Complex archaea that bridge the gap between prokaryotes and eukaryotes.</title>
        <authorList>
            <person name="Spang A."/>
            <person name="Saw J.H."/>
            <person name="Jorgensen S.L."/>
            <person name="Zaremba-Niedzwiedzka K."/>
            <person name="Martijn J."/>
            <person name="Lind A.E."/>
            <person name="van Eijk R."/>
            <person name="Schleper C."/>
            <person name="Guy L."/>
            <person name="Ettema T.J."/>
        </authorList>
    </citation>
    <scope>NUCLEOTIDE SEQUENCE</scope>
</reference>
<proteinExistence type="predicted"/>
<name>A0A0F9G1U9_9ZZZZ</name>
<organism evidence="1">
    <name type="scientific">marine sediment metagenome</name>
    <dbReference type="NCBI Taxonomy" id="412755"/>
    <lineage>
        <taxon>unclassified sequences</taxon>
        <taxon>metagenomes</taxon>
        <taxon>ecological metagenomes</taxon>
    </lineage>
</organism>
<protein>
    <submittedName>
        <fullName evidence="1">Uncharacterized protein</fullName>
    </submittedName>
</protein>
<comment type="caution">
    <text evidence="1">The sequence shown here is derived from an EMBL/GenBank/DDBJ whole genome shotgun (WGS) entry which is preliminary data.</text>
</comment>
<dbReference type="AlphaFoldDB" id="A0A0F9G1U9"/>
<sequence>MSKICAIIKDGEITEISIVDSRHKFGDHGDHYHMPATVVERHSCPGREAEVVRADVKTGETA</sequence>
<accession>A0A0F9G1U9</accession>
<evidence type="ECO:0000313" key="1">
    <source>
        <dbReference type="EMBL" id="KKL92633.1"/>
    </source>
</evidence>
<gene>
    <name evidence="1" type="ORF">LCGC14_1882740</name>
</gene>